<dbReference type="Gene3D" id="3.10.450.50">
    <property type="match status" value="1"/>
</dbReference>
<dbReference type="SUPFAM" id="SSF54427">
    <property type="entry name" value="NTF2-like"/>
    <property type="match status" value="1"/>
</dbReference>
<dbReference type="PROSITE" id="PS50177">
    <property type="entry name" value="NTF2_DOMAIN"/>
    <property type="match status" value="1"/>
</dbReference>
<organism evidence="3 4">
    <name type="scientific">Trichinella spiralis</name>
    <name type="common">Trichina worm</name>
    <dbReference type="NCBI Taxonomy" id="6334"/>
    <lineage>
        <taxon>Eukaryota</taxon>
        <taxon>Metazoa</taxon>
        <taxon>Ecdysozoa</taxon>
        <taxon>Nematoda</taxon>
        <taxon>Enoplea</taxon>
        <taxon>Dorylaimia</taxon>
        <taxon>Trichinellida</taxon>
        <taxon>Trichinellidae</taxon>
        <taxon>Trichinella</taxon>
    </lineage>
</organism>
<keyword evidence="1" id="KW-0813">Transport</keyword>
<protein>
    <recommendedName>
        <fullName evidence="1">NTF2-related export protein</fullName>
    </recommendedName>
</protein>
<keyword evidence="1" id="KW-0539">Nucleus</keyword>
<feature type="domain" description="NTF2" evidence="2">
    <location>
        <begin position="24"/>
        <end position="136"/>
    </location>
</feature>
<evidence type="ECO:0000313" key="4">
    <source>
        <dbReference type="Proteomes" id="UP001558632"/>
    </source>
</evidence>
<evidence type="ECO:0000313" key="3">
    <source>
        <dbReference type="EMBL" id="KAL1235327.1"/>
    </source>
</evidence>
<evidence type="ECO:0000259" key="2">
    <source>
        <dbReference type="PROSITE" id="PS50177"/>
    </source>
</evidence>
<dbReference type="Pfam" id="PF02136">
    <property type="entry name" value="NTF2"/>
    <property type="match status" value="1"/>
</dbReference>
<dbReference type="InterPro" id="IPR002075">
    <property type="entry name" value="NTF2_dom"/>
</dbReference>
<keyword evidence="1" id="KW-0653">Protein transport</keyword>
<dbReference type="InterPro" id="IPR018222">
    <property type="entry name" value="Nuclear_transport_factor_2_euk"/>
</dbReference>
<proteinExistence type="predicted"/>
<dbReference type="EMBL" id="JBEUSY010000377">
    <property type="protein sequence ID" value="KAL1235327.1"/>
    <property type="molecule type" value="Genomic_DNA"/>
</dbReference>
<comment type="caution">
    <text evidence="3">The sequence shown here is derived from an EMBL/GenBank/DDBJ whole genome shotgun (WGS) entry which is preliminary data.</text>
</comment>
<dbReference type="InterPro" id="IPR032710">
    <property type="entry name" value="NTF2-like_dom_sf"/>
</dbReference>
<reference evidence="3 4" key="1">
    <citation type="submission" date="2024-07" db="EMBL/GenBank/DDBJ databases">
        <title>Enhanced genomic and transcriptomic resources for Trichinella pseudospiralis and T. spiralis underpin the discovery of pronounced molecular differences between stages and species.</title>
        <authorList>
            <person name="Pasi K.K."/>
            <person name="La Rosa G."/>
            <person name="Gomez-Morales M.A."/>
            <person name="Tosini F."/>
            <person name="Sumanam S."/>
            <person name="Young N.D."/>
            <person name="Chang B.C."/>
            <person name="Robin G.B."/>
        </authorList>
    </citation>
    <scope>NUCLEOTIDE SEQUENCE [LARGE SCALE GENOMIC DNA]</scope>
    <source>
        <strain evidence="3">ISS534</strain>
    </source>
</reference>
<dbReference type="InterPro" id="IPR045875">
    <property type="entry name" value="NTF2"/>
</dbReference>
<gene>
    <name evidence="3" type="ORF">TSPI_04289</name>
</gene>
<sequence length="140" mass="16188">MESMETSLKTELSTEAIHDHVCDVAKRFVDLYYMTVVKKNLDISKMYCDNARMIFQGMCIEGKDEIAKLLSNLPECDFSVLDIDAQNLAADEILSRILIAVTGICERQTELRRFSHTFNIIKQGRIWLIESDRLRVMEHV</sequence>
<accession>A0ABR3KG34</accession>
<name>A0ABR3KG34_TRISP</name>
<dbReference type="PANTHER" id="PTHR12612">
    <property type="entry name" value="NUCLEAR TRANSPORT FACTOR 2"/>
    <property type="match status" value="1"/>
</dbReference>
<comment type="subcellular location">
    <subcellularLocation>
        <location evidence="1">Cytoplasm</location>
    </subcellularLocation>
    <subcellularLocation>
        <location evidence="1">Nucleus</location>
    </subcellularLocation>
</comment>
<keyword evidence="1" id="KW-0963">Cytoplasm</keyword>
<evidence type="ECO:0000256" key="1">
    <source>
        <dbReference type="RuleBase" id="RU369002"/>
    </source>
</evidence>
<dbReference type="Proteomes" id="UP001558632">
    <property type="component" value="Unassembled WGS sequence"/>
</dbReference>
<keyword evidence="4" id="KW-1185">Reference proteome</keyword>
<comment type="function">
    <text evidence="1">Has a role in nuclear-cytoplasmic transport of proteins and mRNAs.</text>
</comment>